<sequence length="190" mass="22279">MIEYLVTVCIIGVTYLVYFIKKKLFDDDSSLESWAKSLPWFPSSEDEILENHYMPMSSYKVGSDRLIFCGGDIHRNLISLALEQVNCNARVKACVWLQDGRKLETFGETEELLPCSTDWTTRDFTFQVMEPFESWRIVINTIMKYVTLKWELNKLIKRYVSSCQYEIYVASFQYSNLSARSFLETIVLFC</sequence>
<protein>
    <submittedName>
        <fullName evidence="1">Uncharacterized protein</fullName>
    </submittedName>
</protein>
<accession>A0A8D8PTS2</accession>
<reference evidence="1" key="1">
    <citation type="submission" date="2021-05" db="EMBL/GenBank/DDBJ databases">
        <authorList>
            <person name="Alioto T."/>
            <person name="Alioto T."/>
            <person name="Gomez Garrido J."/>
        </authorList>
    </citation>
    <scope>NUCLEOTIDE SEQUENCE</scope>
</reference>
<name>A0A8D8PTS2_9HEMI</name>
<evidence type="ECO:0000313" key="1">
    <source>
        <dbReference type="EMBL" id="CAG6613659.1"/>
    </source>
</evidence>
<proteinExistence type="predicted"/>
<organism evidence="1">
    <name type="scientific">Cacopsylla melanoneura</name>
    <dbReference type="NCBI Taxonomy" id="428564"/>
    <lineage>
        <taxon>Eukaryota</taxon>
        <taxon>Metazoa</taxon>
        <taxon>Ecdysozoa</taxon>
        <taxon>Arthropoda</taxon>
        <taxon>Hexapoda</taxon>
        <taxon>Insecta</taxon>
        <taxon>Pterygota</taxon>
        <taxon>Neoptera</taxon>
        <taxon>Paraneoptera</taxon>
        <taxon>Hemiptera</taxon>
        <taxon>Sternorrhyncha</taxon>
        <taxon>Psylloidea</taxon>
        <taxon>Psyllidae</taxon>
        <taxon>Psyllinae</taxon>
        <taxon>Cacopsylla</taxon>
    </lineage>
</organism>
<dbReference type="AlphaFoldDB" id="A0A8D8PTS2"/>
<dbReference type="EMBL" id="HBUF01028148">
    <property type="protein sequence ID" value="CAG6613659.1"/>
    <property type="molecule type" value="Transcribed_RNA"/>
</dbReference>
<dbReference type="EMBL" id="HBUF01028151">
    <property type="protein sequence ID" value="CAG6613666.1"/>
    <property type="molecule type" value="Transcribed_RNA"/>
</dbReference>